<dbReference type="AlphaFoldDB" id="V6IWK3"/>
<dbReference type="RefSeq" id="WP_023510488.1">
    <property type="nucleotide sequence ID" value="NZ_AWTC01000010.1"/>
</dbReference>
<dbReference type="OrthoDB" id="2989658at2"/>
<protein>
    <submittedName>
        <fullName evidence="1">Uncharacterized protein</fullName>
    </submittedName>
</protein>
<dbReference type="PATRIC" id="fig|1395513.3.peg.2264"/>
<gene>
    <name evidence="1" type="ORF">P343_11205</name>
</gene>
<comment type="caution">
    <text evidence="1">The sequence shown here is derived from an EMBL/GenBank/DDBJ whole genome shotgun (WGS) entry which is preliminary data.</text>
</comment>
<name>V6IWK3_9BACL</name>
<evidence type="ECO:0000313" key="1">
    <source>
        <dbReference type="EMBL" id="EST11605.1"/>
    </source>
</evidence>
<sequence>MLEIVDIPRFNFIEPVHGKNAEHFYFVTTDVNEAVEHYLHKIKENNSIYMTISSIDGNVCVAKSFGLNKDKTGPNIIRMQDQGVNNRGRQLRAYTKEFIKTVKKRIEEN</sequence>
<dbReference type="EMBL" id="AWTC01000010">
    <property type="protein sequence ID" value="EST11605.1"/>
    <property type="molecule type" value="Genomic_DNA"/>
</dbReference>
<keyword evidence="2" id="KW-1185">Reference proteome</keyword>
<reference evidence="1 2" key="1">
    <citation type="journal article" date="2013" name="Genome Announc.">
        <title>Genome Sequence of Sporolactobacillus laevolacticus DSM442, an Efficient Polymer-Grade D-Lactate Producer from Agricultural Waste Cottonseed as a Nitrogen Source.</title>
        <authorList>
            <person name="Wang H."/>
            <person name="Wang L."/>
            <person name="Ju J."/>
            <person name="Yu B."/>
            <person name="Ma Y."/>
        </authorList>
    </citation>
    <scope>NUCLEOTIDE SEQUENCE [LARGE SCALE GENOMIC DNA]</scope>
    <source>
        <strain evidence="1 2">DSM 442</strain>
    </source>
</reference>
<dbReference type="Proteomes" id="UP000018296">
    <property type="component" value="Unassembled WGS sequence"/>
</dbReference>
<evidence type="ECO:0000313" key="2">
    <source>
        <dbReference type="Proteomes" id="UP000018296"/>
    </source>
</evidence>
<proteinExistence type="predicted"/>
<accession>V6IWK3</accession>
<organism evidence="1 2">
    <name type="scientific">Sporolactobacillus laevolacticus DSM 442</name>
    <dbReference type="NCBI Taxonomy" id="1395513"/>
    <lineage>
        <taxon>Bacteria</taxon>
        <taxon>Bacillati</taxon>
        <taxon>Bacillota</taxon>
        <taxon>Bacilli</taxon>
        <taxon>Bacillales</taxon>
        <taxon>Sporolactobacillaceae</taxon>
        <taxon>Sporolactobacillus</taxon>
    </lineage>
</organism>